<protein>
    <recommendedName>
        <fullName evidence="1">Response regulatory domain-containing protein</fullName>
    </recommendedName>
</protein>
<comment type="caution">
    <text evidence="2">The sequence shown here is derived from an EMBL/GenBank/DDBJ whole genome shotgun (WGS) entry which is preliminary data.</text>
</comment>
<accession>X1U4M4</accession>
<dbReference type="PROSITE" id="PS50110">
    <property type="entry name" value="RESPONSE_REGULATORY"/>
    <property type="match status" value="1"/>
</dbReference>
<feature type="domain" description="Response regulatory" evidence="1">
    <location>
        <begin position="3"/>
        <end position="41"/>
    </location>
</feature>
<name>X1U4M4_9ZZZZ</name>
<dbReference type="InterPro" id="IPR011006">
    <property type="entry name" value="CheY-like_superfamily"/>
</dbReference>
<dbReference type="InterPro" id="IPR001789">
    <property type="entry name" value="Sig_transdc_resp-reg_receiver"/>
</dbReference>
<dbReference type="AlphaFoldDB" id="X1U4M4"/>
<reference evidence="2" key="1">
    <citation type="journal article" date="2014" name="Front. Microbiol.">
        <title>High frequency of phylogenetically diverse reductive dehalogenase-homologous genes in deep subseafloor sedimentary metagenomes.</title>
        <authorList>
            <person name="Kawai M."/>
            <person name="Futagami T."/>
            <person name="Toyoda A."/>
            <person name="Takaki Y."/>
            <person name="Nishi S."/>
            <person name="Hori S."/>
            <person name="Arai W."/>
            <person name="Tsubouchi T."/>
            <person name="Morono Y."/>
            <person name="Uchiyama I."/>
            <person name="Ito T."/>
            <person name="Fujiyama A."/>
            <person name="Inagaki F."/>
            <person name="Takami H."/>
        </authorList>
    </citation>
    <scope>NUCLEOTIDE SEQUENCE</scope>
    <source>
        <strain evidence="2">Expedition CK06-06</strain>
    </source>
</reference>
<feature type="non-terminal residue" evidence="2">
    <location>
        <position position="41"/>
    </location>
</feature>
<gene>
    <name evidence="2" type="ORF">S12H4_41113</name>
</gene>
<evidence type="ECO:0000259" key="1">
    <source>
        <dbReference type="PROSITE" id="PS50110"/>
    </source>
</evidence>
<sequence>MKRILVIEDNETNMYLIGFILRKNGHEVIEARTGEEGLELA</sequence>
<proteinExistence type="predicted"/>
<dbReference type="GO" id="GO:0000160">
    <property type="term" value="P:phosphorelay signal transduction system"/>
    <property type="evidence" value="ECO:0007669"/>
    <property type="project" value="InterPro"/>
</dbReference>
<evidence type="ECO:0000313" key="2">
    <source>
        <dbReference type="EMBL" id="GAI98571.1"/>
    </source>
</evidence>
<organism evidence="2">
    <name type="scientific">marine sediment metagenome</name>
    <dbReference type="NCBI Taxonomy" id="412755"/>
    <lineage>
        <taxon>unclassified sequences</taxon>
        <taxon>metagenomes</taxon>
        <taxon>ecological metagenomes</taxon>
    </lineage>
</organism>
<dbReference type="SUPFAM" id="SSF52172">
    <property type="entry name" value="CheY-like"/>
    <property type="match status" value="1"/>
</dbReference>
<dbReference type="Gene3D" id="3.40.50.2300">
    <property type="match status" value="1"/>
</dbReference>
<dbReference type="EMBL" id="BARW01025018">
    <property type="protein sequence ID" value="GAI98571.1"/>
    <property type="molecule type" value="Genomic_DNA"/>
</dbReference>